<dbReference type="Proteomes" id="UP000435036">
    <property type="component" value="Unassembled WGS sequence"/>
</dbReference>
<gene>
    <name evidence="2" type="ORF">GQF63_17655</name>
</gene>
<dbReference type="EMBL" id="WSQA01000016">
    <property type="protein sequence ID" value="MVZ63852.1"/>
    <property type="molecule type" value="Genomic_DNA"/>
</dbReference>
<evidence type="ECO:0000313" key="3">
    <source>
        <dbReference type="Proteomes" id="UP000435036"/>
    </source>
</evidence>
<evidence type="ECO:0000313" key="2">
    <source>
        <dbReference type="EMBL" id="MVZ63852.1"/>
    </source>
</evidence>
<keyword evidence="1" id="KW-0812">Transmembrane</keyword>
<keyword evidence="1" id="KW-1133">Transmembrane helix</keyword>
<dbReference type="AlphaFoldDB" id="A0A6N8L7X7"/>
<sequence length="139" mass="16137">MKKLMFLNTSQLKRIVEKKLPVVIKANYSKPLLRISLMLSFLILLVYSHLFFTSTKMYEPIIVETPKRNGIHSFFPAMNSVPKAGLEYLRIQQFCQYMDSLSHSVAGRSKLDSIMKKHPGLLDSAKLILFNYKILEHEF</sequence>
<reference evidence="2 3" key="1">
    <citation type="submission" date="2019-12" db="EMBL/GenBank/DDBJ databases">
        <authorList>
            <person name="Dong K."/>
        </authorList>
    </citation>
    <scope>NUCLEOTIDE SEQUENCE [LARGE SCALE GENOMIC DNA]</scope>
    <source>
        <strain evidence="2 3">JCM 31225</strain>
    </source>
</reference>
<dbReference type="RefSeq" id="WP_160370570.1">
    <property type="nucleotide sequence ID" value="NZ_WSQA01000016.1"/>
</dbReference>
<evidence type="ECO:0000256" key="1">
    <source>
        <dbReference type="SAM" id="Phobius"/>
    </source>
</evidence>
<keyword evidence="1" id="KW-0472">Membrane</keyword>
<protein>
    <submittedName>
        <fullName evidence="2">Uncharacterized protein</fullName>
    </submittedName>
</protein>
<dbReference type="OrthoDB" id="797081at2"/>
<comment type="caution">
    <text evidence="2">The sequence shown here is derived from an EMBL/GenBank/DDBJ whole genome shotgun (WGS) entry which is preliminary data.</text>
</comment>
<name>A0A6N8L7X7_9SPHI</name>
<accession>A0A6N8L7X7</accession>
<feature type="transmembrane region" description="Helical" evidence="1">
    <location>
        <begin position="32"/>
        <end position="52"/>
    </location>
</feature>
<keyword evidence="3" id="KW-1185">Reference proteome</keyword>
<proteinExistence type="predicted"/>
<organism evidence="2 3">
    <name type="scientific">Sphingobacterium humi</name>
    <dbReference type="NCBI Taxonomy" id="1796905"/>
    <lineage>
        <taxon>Bacteria</taxon>
        <taxon>Pseudomonadati</taxon>
        <taxon>Bacteroidota</taxon>
        <taxon>Sphingobacteriia</taxon>
        <taxon>Sphingobacteriales</taxon>
        <taxon>Sphingobacteriaceae</taxon>
        <taxon>Sphingobacterium</taxon>
    </lineage>
</organism>